<reference evidence="3 4" key="1">
    <citation type="journal article" date="2024" name="bioRxiv">
        <title>A reference genome for Trichogramma kaykai: A tiny desert-dwelling parasitoid wasp with competing sex-ratio distorters.</title>
        <authorList>
            <person name="Culotta J."/>
            <person name="Lindsey A.R."/>
        </authorList>
    </citation>
    <scope>NUCLEOTIDE SEQUENCE [LARGE SCALE GENOMIC DNA]</scope>
    <source>
        <strain evidence="3 4">KSX58</strain>
    </source>
</reference>
<evidence type="ECO:0000313" key="3">
    <source>
        <dbReference type="EMBL" id="KAL3405655.1"/>
    </source>
</evidence>
<evidence type="ECO:0000313" key="4">
    <source>
        <dbReference type="Proteomes" id="UP001627154"/>
    </source>
</evidence>
<gene>
    <name evidence="3" type="ORF">TKK_002021</name>
</gene>
<dbReference type="Proteomes" id="UP001627154">
    <property type="component" value="Unassembled WGS sequence"/>
</dbReference>
<feature type="region of interest" description="Disordered" evidence="1">
    <location>
        <begin position="1"/>
        <end position="63"/>
    </location>
</feature>
<keyword evidence="4" id="KW-1185">Reference proteome</keyword>
<organism evidence="3 4">
    <name type="scientific">Trichogramma kaykai</name>
    <dbReference type="NCBI Taxonomy" id="54128"/>
    <lineage>
        <taxon>Eukaryota</taxon>
        <taxon>Metazoa</taxon>
        <taxon>Ecdysozoa</taxon>
        <taxon>Arthropoda</taxon>
        <taxon>Hexapoda</taxon>
        <taxon>Insecta</taxon>
        <taxon>Pterygota</taxon>
        <taxon>Neoptera</taxon>
        <taxon>Endopterygota</taxon>
        <taxon>Hymenoptera</taxon>
        <taxon>Apocrita</taxon>
        <taxon>Proctotrupomorpha</taxon>
        <taxon>Chalcidoidea</taxon>
        <taxon>Trichogrammatidae</taxon>
        <taxon>Trichogramma</taxon>
    </lineage>
</organism>
<dbReference type="AlphaFoldDB" id="A0ABD2XKC8"/>
<proteinExistence type="predicted"/>
<sequence>MLDEPGRRYEAPQLIGRHPRHPQVRFDPQQNQVNITVNPSVQTQPLSGERPREKEQGSLEDDKECGTKIVNWTGFTIVGIIVLLYWLSHIFSNKTPKRP</sequence>
<feature type="compositionally biased region" description="Polar residues" evidence="1">
    <location>
        <begin position="28"/>
        <end position="46"/>
    </location>
</feature>
<feature type="transmembrane region" description="Helical" evidence="2">
    <location>
        <begin position="69"/>
        <end position="88"/>
    </location>
</feature>
<name>A0ABD2XKC8_9HYME</name>
<comment type="caution">
    <text evidence="3">The sequence shown here is derived from an EMBL/GenBank/DDBJ whole genome shotgun (WGS) entry which is preliminary data.</text>
</comment>
<accession>A0ABD2XKC8</accession>
<feature type="compositionally biased region" description="Basic and acidic residues" evidence="1">
    <location>
        <begin position="1"/>
        <end position="10"/>
    </location>
</feature>
<keyword evidence="2" id="KW-0472">Membrane</keyword>
<keyword evidence="2" id="KW-1133">Transmembrane helix</keyword>
<evidence type="ECO:0000256" key="1">
    <source>
        <dbReference type="SAM" id="MobiDB-lite"/>
    </source>
</evidence>
<keyword evidence="2" id="KW-0812">Transmembrane</keyword>
<dbReference type="EMBL" id="JBJJXI010000020">
    <property type="protein sequence ID" value="KAL3405655.1"/>
    <property type="molecule type" value="Genomic_DNA"/>
</dbReference>
<evidence type="ECO:0000256" key="2">
    <source>
        <dbReference type="SAM" id="Phobius"/>
    </source>
</evidence>
<protein>
    <submittedName>
        <fullName evidence="3">Uncharacterized protein</fullName>
    </submittedName>
</protein>